<evidence type="ECO:0000313" key="2">
    <source>
        <dbReference type="EMBL" id="KAK9778069.1"/>
    </source>
</evidence>
<gene>
    <name evidence="2" type="ORF">SCAR479_05395</name>
</gene>
<dbReference type="EMBL" id="JARVKM010000018">
    <property type="protein sequence ID" value="KAK9778069.1"/>
    <property type="molecule type" value="Genomic_DNA"/>
</dbReference>
<reference evidence="2 3" key="1">
    <citation type="submission" date="2024-02" db="EMBL/GenBank/DDBJ databases">
        <title>First draft genome assembly of two strains of Seiridium cardinale.</title>
        <authorList>
            <person name="Emiliani G."/>
            <person name="Scali E."/>
        </authorList>
    </citation>
    <scope>NUCLEOTIDE SEQUENCE [LARGE SCALE GENOMIC DNA]</scope>
    <source>
        <strain evidence="2 3">BM-138-000479</strain>
    </source>
</reference>
<evidence type="ECO:0000256" key="1">
    <source>
        <dbReference type="SAM" id="MobiDB-lite"/>
    </source>
</evidence>
<dbReference type="Proteomes" id="UP001465668">
    <property type="component" value="Unassembled WGS sequence"/>
</dbReference>
<keyword evidence="3" id="KW-1185">Reference proteome</keyword>
<proteinExistence type="predicted"/>
<protein>
    <submittedName>
        <fullName evidence="2">Uncharacterized protein</fullName>
    </submittedName>
</protein>
<comment type="caution">
    <text evidence="2">The sequence shown here is derived from an EMBL/GenBank/DDBJ whole genome shotgun (WGS) entry which is preliminary data.</text>
</comment>
<sequence length="243" mass="25128">MPVDIIISHLLRDWSIAVVSGGSANGSLLRASTSRANGSDDAPPRIVVVTVGAMVDPINAGVGGRDSTDPSLRLDALLCLIKHIAKTRATRTASASGIPRPMASLPEEESPEPESLVSVVARLAGVDCELAVMVTKEVTVADVDTAEGADADVDTDEADADAGTDVDADDAVVVAADVVGPSLLVRYSCTSLGKEVNQLGFFPSRNSDHKMAETSGKFVAAICLKDEGIAVKRTSAKDSLLCE</sequence>
<organism evidence="2 3">
    <name type="scientific">Seiridium cardinale</name>
    <dbReference type="NCBI Taxonomy" id="138064"/>
    <lineage>
        <taxon>Eukaryota</taxon>
        <taxon>Fungi</taxon>
        <taxon>Dikarya</taxon>
        <taxon>Ascomycota</taxon>
        <taxon>Pezizomycotina</taxon>
        <taxon>Sordariomycetes</taxon>
        <taxon>Xylariomycetidae</taxon>
        <taxon>Amphisphaeriales</taxon>
        <taxon>Sporocadaceae</taxon>
        <taxon>Seiridium</taxon>
    </lineage>
</organism>
<evidence type="ECO:0000313" key="3">
    <source>
        <dbReference type="Proteomes" id="UP001465668"/>
    </source>
</evidence>
<accession>A0ABR2XW69</accession>
<feature type="region of interest" description="Disordered" evidence="1">
    <location>
        <begin position="92"/>
        <end position="111"/>
    </location>
</feature>
<name>A0ABR2XW69_9PEZI</name>